<gene>
    <name evidence="8" type="ORF">PHATR_18516</name>
</gene>
<dbReference type="OrthoDB" id="588261at2759"/>
<dbReference type="GO" id="GO:0005739">
    <property type="term" value="C:mitochondrion"/>
    <property type="evidence" value="ECO:0007669"/>
    <property type="project" value="GOC"/>
</dbReference>
<reference evidence="8 9" key="1">
    <citation type="journal article" date="2008" name="Nature">
        <title>The Phaeodactylum genome reveals the evolutionary history of diatom genomes.</title>
        <authorList>
            <person name="Bowler C."/>
            <person name="Allen A.E."/>
            <person name="Badger J.H."/>
            <person name="Grimwood J."/>
            <person name="Jabbari K."/>
            <person name="Kuo A."/>
            <person name="Maheswari U."/>
            <person name="Martens C."/>
            <person name="Maumus F."/>
            <person name="Otillar R.P."/>
            <person name="Rayko E."/>
            <person name="Salamov A."/>
            <person name="Vandepoele K."/>
            <person name="Beszteri B."/>
            <person name="Gruber A."/>
            <person name="Heijde M."/>
            <person name="Katinka M."/>
            <person name="Mock T."/>
            <person name="Valentin K."/>
            <person name="Verret F."/>
            <person name="Berges J.A."/>
            <person name="Brownlee C."/>
            <person name="Cadoret J.P."/>
            <person name="Chiovitti A."/>
            <person name="Choi C.J."/>
            <person name="Coesel S."/>
            <person name="De Martino A."/>
            <person name="Detter J.C."/>
            <person name="Durkin C."/>
            <person name="Falciatore A."/>
            <person name="Fournet J."/>
            <person name="Haruta M."/>
            <person name="Huysman M.J."/>
            <person name="Jenkins B.D."/>
            <person name="Jiroutova K."/>
            <person name="Jorgensen R.E."/>
            <person name="Joubert Y."/>
            <person name="Kaplan A."/>
            <person name="Kroger N."/>
            <person name="Kroth P.G."/>
            <person name="La Roche J."/>
            <person name="Lindquist E."/>
            <person name="Lommer M."/>
            <person name="Martin-Jezequel V."/>
            <person name="Lopez P.J."/>
            <person name="Lucas S."/>
            <person name="Mangogna M."/>
            <person name="McGinnis K."/>
            <person name="Medlin L.K."/>
            <person name="Montsant A."/>
            <person name="Oudot-Le Secq M.P."/>
            <person name="Napoli C."/>
            <person name="Obornik M."/>
            <person name="Parker M.S."/>
            <person name="Petit J.L."/>
            <person name="Porcel B.M."/>
            <person name="Poulsen N."/>
            <person name="Robison M."/>
            <person name="Rychlewski L."/>
            <person name="Rynearson T.A."/>
            <person name="Schmutz J."/>
            <person name="Shapiro H."/>
            <person name="Siaut M."/>
            <person name="Stanley M."/>
            <person name="Sussman M.R."/>
            <person name="Taylor A.R."/>
            <person name="Vardi A."/>
            <person name="von Dassow P."/>
            <person name="Vyverman W."/>
            <person name="Willis A."/>
            <person name="Wyrwicz L.S."/>
            <person name="Rokhsar D.S."/>
            <person name="Weissenbach J."/>
            <person name="Armbrust E.V."/>
            <person name="Green B.R."/>
            <person name="Van de Peer Y."/>
            <person name="Grigoriev I.V."/>
        </authorList>
    </citation>
    <scope>NUCLEOTIDE SEQUENCE [LARGE SCALE GENOMIC DNA]</scope>
    <source>
        <strain evidence="8 9">CCAP 1055/1</strain>
    </source>
</reference>
<dbReference type="NCBIfam" id="TIGR02970">
    <property type="entry name" value="succ_dehyd_cytB"/>
    <property type="match status" value="1"/>
</dbReference>
<dbReference type="InterPro" id="IPR000701">
    <property type="entry name" value="SuccDH_FuR_B_TM-su"/>
</dbReference>
<keyword evidence="4" id="KW-0479">Metal-binding</keyword>
<evidence type="ECO:0000256" key="6">
    <source>
        <dbReference type="ARBA" id="ARBA00023004"/>
    </source>
</evidence>
<sequence length="167" mass="17996">MSLNVLLKQSFQRAARLQATRSMTILSKSSGEEYKKMNYTSRMKNSGRPVSPHVTVYNFPIAAVASITNRVTGCVLSFGALGLGAAELLGGSGSALYIMQFVGSQGMLISAGSKFAISFPIVYHYGGGLRHLMWDQYPEMLTNTDVAKSSYQLFAGSALISGALMFM</sequence>
<dbReference type="PANTHER" id="PTHR10978:SF5">
    <property type="entry name" value="SUCCINATE DEHYDROGENASE CYTOCHROME B560 SUBUNIT, MITOCHONDRIAL"/>
    <property type="match status" value="1"/>
</dbReference>
<dbReference type="PaxDb" id="2850-Phatr10356"/>
<keyword evidence="3" id="KW-0812">Transmembrane</keyword>
<evidence type="ECO:0000256" key="4">
    <source>
        <dbReference type="ARBA" id="ARBA00022723"/>
    </source>
</evidence>
<dbReference type="PANTHER" id="PTHR10978">
    <property type="entry name" value="SUCCINATE DEHYDROGENASE CYTOCHROME B560 SUBUNIT"/>
    <property type="match status" value="1"/>
</dbReference>
<protein>
    <submittedName>
        <fullName evidence="8">Succinate dehydrogenase cytochrome b subunit</fullName>
    </submittedName>
</protein>
<organism evidence="8 9">
    <name type="scientific">Phaeodactylum tricornutum (strain CCAP 1055/1)</name>
    <dbReference type="NCBI Taxonomy" id="556484"/>
    <lineage>
        <taxon>Eukaryota</taxon>
        <taxon>Sar</taxon>
        <taxon>Stramenopiles</taxon>
        <taxon>Ochrophyta</taxon>
        <taxon>Bacillariophyta</taxon>
        <taxon>Bacillariophyceae</taxon>
        <taxon>Bacillariophycidae</taxon>
        <taxon>Naviculales</taxon>
        <taxon>Phaeodactylaceae</taxon>
        <taxon>Phaeodactylum</taxon>
    </lineage>
</organism>
<dbReference type="InterPro" id="IPR014314">
    <property type="entry name" value="Succ_DH_cytb556"/>
</dbReference>
<dbReference type="EMBL" id="CP001142">
    <property type="protein sequence ID" value="ACI65523.1"/>
    <property type="molecule type" value="Genomic_DNA"/>
</dbReference>
<keyword evidence="6" id="KW-0408">Iron</keyword>
<dbReference type="SUPFAM" id="SSF81343">
    <property type="entry name" value="Fumarate reductase respiratory complex transmembrane subunits"/>
    <property type="match status" value="1"/>
</dbReference>
<evidence type="ECO:0000313" key="9">
    <source>
        <dbReference type="Proteomes" id="UP000000759"/>
    </source>
</evidence>
<evidence type="ECO:0000256" key="5">
    <source>
        <dbReference type="ARBA" id="ARBA00022989"/>
    </source>
</evidence>
<dbReference type="GO" id="GO:0006121">
    <property type="term" value="P:mitochondrial electron transport, succinate to ubiquinone"/>
    <property type="evidence" value="ECO:0007669"/>
    <property type="project" value="TreeGrafter"/>
</dbReference>
<dbReference type="GO" id="GO:0046872">
    <property type="term" value="F:metal ion binding"/>
    <property type="evidence" value="ECO:0007669"/>
    <property type="project" value="UniProtKB-KW"/>
</dbReference>
<keyword evidence="5" id="KW-1133">Transmembrane helix</keyword>
<dbReference type="eggNOG" id="KOG0449">
    <property type="taxonomic scope" value="Eukaryota"/>
</dbReference>
<dbReference type="GeneID" id="7204353"/>
<reference evidence="9" key="2">
    <citation type="submission" date="2008-08" db="EMBL/GenBank/DDBJ databases">
        <authorList>
            <consortium name="Diatom Consortium"/>
            <person name="Grigoriev I."/>
            <person name="Grimwood J."/>
            <person name="Kuo A."/>
            <person name="Otillar R.P."/>
            <person name="Salamov A."/>
            <person name="Detter J.C."/>
            <person name="Lindquist E."/>
            <person name="Shapiro H."/>
            <person name="Lucas S."/>
            <person name="Glavina del Rio T."/>
            <person name="Pitluck S."/>
            <person name="Rokhsar D."/>
            <person name="Bowler C."/>
        </authorList>
    </citation>
    <scope>GENOME REANNOTATION</scope>
    <source>
        <strain evidence="9">CCAP 1055/1</strain>
    </source>
</reference>
<dbReference type="KEGG" id="pti:PHATR_18516"/>
<evidence type="ECO:0000256" key="7">
    <source>
        <dbReference type="ARBA" id="ARBA00023136"/>
    </source>
</evidence>
<dbReference type="AlphaFoldDB" id="B5Y4R0"/>
<proteinExistence type="predicted"/>
<dbReference type="RefSeq" id="XP_002186053.1">
    <property type="nucleotide sequence ID" value="XM_002186017.1"/>
</dbReference>
<evidence type="ECO:0000256" key="1">
    <source>
        <dbReference type="ARBA" id="ARBA00004370"/>
    </source>
</evidence>
<dbReference type="Gene3D" id="1.20.1300.10">
    <property type="entry name" value="Fumarate reductase/succinate dehydrogenase, transmembrane subunit"/>
    <property type="match status" value="1"/>
</dbReference>
<keyword evidence="9" id="KW-1185">Reference proteome</keyword>
<name>B5Y4R0_PHATC</name>
<dbReference type="InterPro" id="IPR034804">
    <property type="entry name" value="SQR/QFR_C/D"/>
</dbReference>
<dbReference type="CDD" id="cd03499">
    <property type="entry name" value="SQR_TypeC_SdhC"/>
    <property type="match status" value="1"/>
</dbReference>
<dbReference type="Pfam" id="PF01127">
    <property type="entry name" value="Sdh_cyt"/>
    <property type="match status" value="1"/>
</dbReference>
<evidence type="ECO:0000256" key="3">
    <source>
        <dbReference type="ARBA" id="ARBA00022692"/>
    </source>
</evidence>
<keyword evidence="7" id="KW-0472">Membrane</keyword>
<dbReference type="GO" id="GO:0009055">
    <property type="term" value="F:electron transfer activity"/>
    <property type="evidence" value="ECO:0007669"/>
    <property type="project" value="InterPro"/>
</dbReference>
<accession>B5Y4R0</accession>
<evidence type="ECO:0000313" key="8">
    <source>
        <dbReference type="EMBL" id="ACI65523.1"/>
    </source>
</evidence>
<keyword evidence="2" id="KW-0349">Heme</keyword>
<dbReference type="InParanoid" id="B5Y4R0"/>
<comment type="subcellular location">
    <subcellularLocation>
        <location evidence="1">Membrane</location>
    </subcellularLocation>
</comment>
<dbReference type="GO" id="GO:0006099">
    <property type="term" value="P:tricarboxylic acid cycle"/>
    <property type="evidence" value="ECO:0007669"/>
    <property type="project" value="InterPro"/>
</dbReference>
<dbReference type="STRING" id="556484.B5Y4R0"/>
<dbReference type="GO" id="GO:0016020">
    <property type="term" value="C:membrane"/>
    <property type="evidence" value="ECO:0007669"/>
    <property type="project" value="UniProtKB-SubCell"/>
</dbReference>
<dbReference type="Proteomes" id="UP000000759">
    <property type="component" value="Chromosome 3"/>
</dbReference>
<evidence type="ECO:0000256" key="2">
    <source>
        <dbReference type="ARBA" id="ARBA00022617"/>
    </source>
</evidence>